<dbReference type="NCBIfam" id="NF001729">
    <property type="entry name" value="PRK00455.1-3"/>
    <property type="match status" value="1"/>
</dbReference>
<reference evidence="8 9" key="1">
    <citation type="submission" date="2016-08" db="EMBL/GenBank/DDBJ databases">
        <authorList>
            <person name="Seilhamer J.J."/>
        </authorList>
    </citation>
    <scope>NUCLEOTIDE SEQUENCE [LARGE SCALE GENOMIC DNA]</scope>
    <source>
        <strain evidence="8 9">P1-7</strain>
    </source>
</reference>
<gene>
    <name evidence="6" type="primary">pyrE</name>
    <name evidence="8" type="ORF">GA0061101_14211</name>
</gene>
<dbReference type="OrthoDB" id="9802134at2"/>
<comment type="pathway">
    <text evidence="1 6">Pyrimidine metabolism; UMP biosynthesis via de novo pathway; UMP from orotate: step 1/2.</text>
</comment>
<dbReference type="Proteomes" id="UP000199205">
    <property type="component" value="Unassembled WGS sequence"/>
</dbReference>
<name>A0A1C3XI96_9HYPH</name>
<dbReference type="GO" id="GO:0000287">
    <property type="term" value="F:magnesium ion binding"/>
    <property type="evidence" value="ECO:0007669"/>
    <property type="project" value="UniProtKB-UniRule"/>
</dbReference>
<dbReference type="RefSeq" id="WP_037197843.1">
    <property type="nucleotide sequence ID" value="NZ_FMAF01000042.1"/>
</dbReference>
<feature type="domain" description="Phosphoribosyltransferase" evidence="7">
    <location>
        <begin position="61"/>
        <end position="164"/>
    </location>
</feature>
<dbReference type="Pfam" id="PF00156">
    <property type="entry name" value="Pribosyltran"/>
    <property type="match status" value="1"/>
</dbReference>
<comment type="catalytic activity">
    <reaction evidence="6">
        <text>orotidine 5'-phosphate + diphosphate = orotate + 5-phospho-alpha-D-ribose 1-diphosphate</text>
        <dbReference type="Rhea" id="RHEA:10380"/>
        <dbReference type="ChEBI" id="CHEBI:30839"/>
        <dbReference type="ChEBI" id="CHEBI:33019"/>
        <dbReference type="ChEBI" id="CHEBI:57538"/>
        <dbReference type="ChEBI" id="CHEBI:58017"/>
        <dbReference type="EC" id="2.4.2.10"/>
    </reaction>
</comment>
<evidence type="ECO:0000256" key="3">
    <source>
        <dbReference type="ARBA" id="ARBA00022676"/>
    </source>
</evidence>
<feature type="binding site" description="in other chain" evidence="6">
    <location>
        <begin position="134"/>
        <end position="142"/>
    </location>
    <ligand>
        <name>5-phospho-alpha-D-ribose 1-diphosphate</name>
        <dbReference type="ChEBI" id="CHEBI:58017"/>
        <note>ligand shared between dimeric partners</note>
    </ligand>
</feature>
<dbReference type="PANTHER" id="PTHR19278">
    <property type="entry name" value="OROTATE PHOSPHORIBOSYLTRANSFERASE"/>
    <property type="match status" value="1"/>
</dbReference>
<evidence type="ECO:0000259" key="7">
    <source>
        <dbReference type="Pfam" id="PF00156"/>
    </source>
</evidence>
<proteinExistence type="inferred from homology"/>
<dbReference type="UniPathway" id="UPA00070">
    <property type="reaction ID" value="UER00119"/>
</dbReference>
<evidence type="ECO:0000256" key="6">
    <source>
        <dbReference type="HAMAP-Rule" id="MF_01208"/>
    </source>
</evidence>
<dbReference type="CDD" id="cd06223">
    <property type="entry name" value="PRTases_typeI"/>
    <property type="match status" value="1"/>
</dbReference>
<dbReference type="GO" id="GO:0019856">
    <property type="term" value="P:pyrimidine nucleobase biosynthetic process"/>
    <property type="evidence" value="ECO:0007669"/>
    <property type="project" value="TreeGrafter"/>
</dbReference>
<evidence type="ECO:0000313" key="9">
    <source>
        <dbReference type="Proteomes" id="UP000199205"/>
    </source>
</evidence>
<comment type="function">
    <text evidence="6">Catalyzes the transfer of a ribosyl phosphate group from 5-phosphoribose 1-diphosphate to orotate, leading to the formation of orotidine monophosphate (OMP).</text>
</comment>
<comment type="subunit">
    <text evidence="6">Homodimer.</text>
</comment>
<protein>
    <recommendedName>
        <fullName evidence="2 6">Orotate phosphoribosyltransferase</fullName>
        <shortName evidence="6">OPRT</shortName>
        <shortName evidence="6">OPRTase</shortName>
        <ecNumber evidence="2 6">2.4.2.10</ecNumber>
    </recommendedName>
</protein>
<dbReference type="AlphaFoldDB" id="A0A1C3XI96"/>
<comment type="similarity">
    <text evidence="6">Belongs to the purine/pyrimidine phosphoribosyltransferase family. PyrE subfamily.</text>
</comment>
<keyword evidence="6" id="KW-0460">Magnesium</keyword>
<dbReference type="GO" id="GO:0004588">
    <property type="term" value="F:orotate phosphoribosyltransferase activity"/>
    <property type="evidence" value="ECO:0007669"/>
    <property type="project" value="UniProtKB-UniRule"/>
</dbReference>
<dbReference type="SUPFAM" id="SSF53271">
    <property type="entry name" value="PRTase-like"/>
    <property type="match status" value="1"/>
</dbReference>
<dbReference type="EMBL" id="FMAF01000042">
    <property type="protein sequence ID" value="SCB51684.1"/>
    <property type="molecule type" value="Genomic_DNA"/>
</dbReference>
<dbReference type="HAMAP" id="MF_01208">
    <property type="entry name" value="PyrE"/>
    <property type="match status" value="1"/>
</dbReference>
<dbReference type="InterPro" id="IPR029057">
    <property type="entry name" value="PRTase-like"/>
</dbReference>
<dbReference type="InterPro" id="IPR023031">
    <property type="entry name" value="OPRT"/>
</dbReference>
<comment type="cofactor">
    <cofactor evidence="6">
        <name>Mg(2+)</name>
        <dbReference type="ChEBI" id="CHEBI:18420"/>
    </cofactor>
</comment>
<keyword evidence="3 6" id="KW-0328">Glycosyltransferase</keyword>
<accession>A0A1C3XI96</accession>
<evidence type="ECO:0000256" key="2">
    <source>
        <dbReference type="ARBA" id="ARBA00011971"/>
    </source>
</evidence>
<evidence type="ECO:0000256" key="1">
    <source>
        <dbReference type="ARBA" id="ARBA00004889"/>
    </source>
</evidence>
<evidence type="ECO:0000313" key="8">
    <source>
        <dbReference type="EMBL" id="SCB51684.1"/>
    </source>
</evidence>
<keyword evidence="5 6" id="KW-0665">Pyrimidine biosynthesis</keyword>
<dbReference type="PANTHER" id="PTHR19278:SF9">
    <property type="entry name" value="URIDINE 5'-MONOPHOSPHATE SYNTHASE"/>
    <property type="match status" value="1"/>
</dbReference>
<dbReference type="Gene3D" id="3.40.50.2020">
    <property type="match status" value="1"/>
</dbReference>
<evidence type="ECO:0000256" key="5">
    <source>
        <dbReference type="ARBA" id="ARBA00022975"/>
    </source>
</evidence>
<dbReference type="InterPro" id="IPR000836">
    <property type="entry name" value="PRTase_dom"/>
</dbReference>
<feature type="binding site" evidence="6">
    <location>
        <position position="138"/>
    </location>
    <ligand>
        <name>orotate</name>
        <dbReference type="ChEBI" id="CHEBI:30839"/>
    </ligand>
</feature>
<feature type="binding site" description="in other chain" evidence="6">
    <location>
        <position position="109"/>
    </location>
    <ligand>
        <name>5-phospho-alpha-D-ribose 1-diphosphate</name>
        <dbReference type="ChEBI" id="CHEBI:58017"/>
        <note>ligand shared between dimeric partners</note>
    </ligand>
</feature>
<evidence type="ECO:0000256" key="4">
    <source>
        <dbReference type="ARBA" id="ARBA00022679"/>
    </source>
</evidence>
<feature type="binding site" evidence="6">
    <location>
        <position position="112"/>
    </location>
    <ligand>
        <name>5-phospho-alpha-D-ribose 1-diphosphate</name>
        <dbReference type="ChEBI" id="CHEBI:58017"/>
        <note>ligand shared between dimeric partners</note>
    </ligand>
</feature>
<sequence length="234" mass="26122">MQSLSAIADRQHIARQAARMLLEIKAIHFYDEKPFFFTSGWASPVYIDCRKIISYPRLRSALVDFAAATIVRDIGYESLDTIAGGETAGIPFAAWISDRLMLPMQYVRKKAKGFGRNAQIEGDIAVGARTLLVEDLATDGRSKVNFCEALRKAGVQVDHCFVFFYYDIFPNSRELMSELNINLHYLTTWWDVLAAAKETGHFKAAVLDEVESFLNEPSKWSAAHGGIAEFATAG</sequence>
<dbReference type="GO" id="GO:0044205">
    <property type="term" value="P:'de novo' UMP biosynthetic process"/>
    <property type="evidence" value="ECO:0007669"/>
    <property type="project" value="UniProtKB-UniRule"/>
</dbReference>
<comment type="caution">
    <text evidence="6">Lacks conserved residue(s) required for the propagation of feature annotation.</text>
</comment>
<feature type="binding site" evidence="6">
    <location>
        <position position="108"/>
    </location>
    <ligand>
        <name>5-phospho-alpha-D-ribose 1-diphosphate</name>
        <dbReference type="ChEBI" id="CHEBI:58017"/>
        <note>ligand shared between dimeric partners</note>
    </ligand>
</feature>
<organism evidence="8 9">
    <name type="scientific">Rhizobium lusitanum</name>
    <dbReference type="NCBI Taxonomy" id="293958"/>
    <lineage>
        <taxon>Bacteria</taxon>
        <taxon>Pseudomonadati</taxon>
        <taxon>Pseudomonadota</taxon>
        <taxon>Alphaproteobacteria</taxon>
        <taxon>Hyphomicrobiales</taxon>
        <taxon>Rhizobiaceae</taxon>
        <taxon>Rhizobium/Agrobacterium group</taxon>
        <taxon>Rhizobium</taxon>
    </lineage>
</organism>
<dbReference type="EC" id="2.4.2.10" evidence="2 6"/>
<keyword evidence="4 6" id="KW-0808">Transferase</keyword>